<keyword evidence="5 8" id="KW-1133">Transmembrane helix</keyword>
<gene>
    <name evidence="10" type="ORF">ACFQIC_08735</name>
</gene>
<feature type="transmembrane region" description="Helical" evidence="8">
    <location>
        <begin position="31"/>
        <end position="49"/>
    </location>
</feature>
<dbReference type="RefSeq" id="WP_204709795.1">
    <property type="nucleotide sequence ID" value="NZ_JBHSZV010000020.1"/>
</dbReference>
<keyword evidence="3" id="KW-1003">Cell membrane</keyword>
<evidence type="ECO:0000259" key="9">
    <source>
        <dbReference type="Pfam" id="PF04239"/>
    </source>
</evidence>
<feature type="transmembrane region" description="Helical" evidence="8">
    <location>
        <begin position="55"/>
        <end position="74"/>
    </location>
</feature>
<dbReference type="Gene3D" id="3.30.240.20">
    <property type="entry name" value="bsu07140 like domains"/>
    <property type="match status" value="1"/>
</dbReference>
<comment type="subcellular location">
    <subcellularLocation>
        <location evidence="1">Cell membrane</location>
        <topology evidence="1">Multi-pass membrane protein</topology>
    </subcellularLocation>
</comment>
<sequence length="205" mass="22888">MEWDWIWKAILIILVGTFLLRMAGRKSISQMTLAQTVIMIAIGSLLIQPVAGKNIWVTFGVGAVIVLTLILIEFTQVKIDAFEKLFTGQSISLIENGVIVEKNLKKLRFTVDQLEMKLRQQNVSAISDIQSATLEPNGQVGYELKEDKKPATKKEINDLKFEFIALKEALGSNKANQQVPSPPGENIFKEVENKGHTKTPPDNLK</sequence>
<proteinExistence type="inferred from homology"/>
<comment type="caution">
    <text evidence="10">The sequence shown here is derived from an EMBL/GenBank/DDBJ whole genome shotgun (WGS) entry which is preliminary data.</text>
</comment>
<reference evidence="11" key="1">
    <citation type="journal article" date="2019" name="Int. J. Syst. Evol. Microbiol.">
        <title>The Global Catalogue of Microorganisms (GCM) 10K type strain sequencing project: providing services to taxonomists for standard genome sequencing and annotation.</title>
        <authorList>
            <consortium name="The Broad Institute Genomics Platform"/>
            <consortium name="The Broad Institute Genome Sequencing Center for Infectious Disease"/>
            <person name="Wu L."/>
            <person name="Ma J."/>
        </authorList>
    </citation>
    <scope>NUCLEOTIDE SEQUENCE [LARGE SCALE GENOMIC DNA]</scope>
    <source>
        <strain evidence="11">CGMCC 4.1621</strain>
    </source>
</reference>
<dbReference type="Pfam" id="PF04239">
    <property type="entry name" value="DUF421"/>
    <property type="match status" value="1"/>
</dbReference>
<feature type="region of interest" description="Disordered" evidence="7">
    <location>
        <begin position="172"/>
        <end position="205"/>
    </location>
</feature>
<dbReference type="InterPro" id="IPR023090">
    <property type="entry name" value="UPF0702_alpha/beta_dom_sf"/>
</dbReference>
<name>A0ABW2EKJ4_9BACI</name>
<keyword evidence="4 8" id="KW-0812">Transmembrane</keyword>
<evidence type="ECO:0000256" key="4">
    <source>
        <dbReference type="ARBA" id="ARBA00022692"/>
    </source>
</evidence>
<evidence type="ECO:0000256" key="2">
    <source>
        <dbReference type="ARBA" id="ARBA00006448"/>
    </source>
</evidence>
<evidence type="ECO:0000313" key="10">
    <source>
        <dbReference type="EMBL" id="MFC7061943.1"/>
    </source>
</evidence>
<protein>
    <submittedName>
        <fullName evidence="10">DUF421 domain-containing protein</fullName>
    </submittedName>
</protein>
<comment type="similarity">
    <text evidence="2">Belongs to the UPF0702 family.</text>
</comment>
<evidence type="ECO:0000256" key="6">
    <source>
        <dbReference type="ARBA" id="ARBA00023136"/>
    </source>
</evidence>
<dbReference type="EMBL" id="JBHSZV010000020">
    <property type="protein sequence ID" value="MFC7061943.1"/>
    <property type="molecule type" value="Genomic_DNA"/>
</dbReference>
<evidence type="ECO:0000256" key="1">
    <source>
        <dbReference type="ARBA" id="ARBA00004651"/>
    </source>
</evidence>
<evidence type="ECO:0000256" key="3">
    <source>
        <dbReference type="ARBA" id="ARBA00022475"/>
    </source>
</evidence>
<evidence type="ECO:0000256" key="8">
    <source>
        <dbReference type="SAM" id="Phobius"/>
    </source>
</evidence>
<dbReference type="PANTHER" id="PTHR34582">
    <property type="entry name" value="UPF0702 TRANSMEMBRANE PROTEIN YCAP"/>
    <property type="match status" value="1"/>
</dbReference>
<feature type="domain" description="YetF C-terminal" evidence="9">
    <location>
        <begin position="78"/>
        <end position="152"/>
    </location>
</feature>
<feature type="transmembrane region" description="Helical" evidence="8">
    <location>
        <begin position="6"/>
        <end position="24"/>
    </location>
</feature>
<dbReference type="InterPro" id="IPR007353">
    <property type="entry name" value="DUF421"/>
</dbReference>
<accession>A0ABW2EKJ4</accession>
<evidence type="ECO:0000256" key="5">
    <source>
        <dbReference type="ARBA" id="ARBA00022989"/>
    </source>
</evidence>
<dbReference type="PANTHER" id="PTHR34582:SF2">
    <property type="entry name" value="UPF0702 TRANSMEMBRANE PROTEIN YDFR"/>
    <property type="match status" value="1"/>
</dbReference>
<evidence type="ECO:0000256" key="7">
    <source>
        <dbReference type="SAM" id="MobiDB-lite"/>
    </source>
</evidence>
<keyword evidence="6 8" id="KW-0472">Membrane</keyword>
<dbReference type="Proteomes" id="UP001596410">
    <property type="component" value="Unassembled WGS sequence"/>
</dbReference>
<organism evidence="10 11">
    <name type="scientific">Halobacillus seohaensis</name>
    <dbReference type="NCBI Taxonomy" id="447421"/>
    <lineage>
        <taxon>Bacteria</taxon>
        <taxon>Bacillati</taxon>
        <taxon>Bacillota</taxon>
        <taxon>Bacilli</taxon>
        <taxon>Bacillales</taxon>
        <taxon>Bacillaceae</taxon>
        <taxon>Halobacillus</taxon>
    </lineage>
</organism>
<keyword evidence="11" id="KW-1185">Reference proteome</keyword>
<evidence type="ECO:0000313" key="11">
    <source>
        <dbReference type="Proteomes" id="UP001596410"/>
    </source>
</evidence>